<reference evidence="2 3" key="1">
    <citation type="submission" date="2019-07" db="EMBL/GenBank/DDBJ databases">
        <title>Whole genome shotgun sequence of Cellulomonas aerilata NBRC 106308.</title>
        <authorList>
            <person name="Hosoyama A."/>
            <person name="Uohara A."/>
            <person name="Ohji S."/>
            <person name="Ichikawa N."/>
        </authorList>
    </citation>
    <scope>NUCLEOTIDE SEQUENCE [LARGE SCALE GENOMIC DNA]</scope>
    <source>
        <strain evidence="2 3">NBRC 106308</strain>
    </source>
</reference>
<comment type="caution">
    <text evidence="2">The sequence shown here is derived from an EMBL/GenBank/DDBJ whole genome shotgun (WGS) entry which is preliminary data.</text>
</comment>
<dbReference type="Proteomes" id="UP000321181">
    <property type="component" value="Unassembled WGS sequence"/>
</dbReference>
<evidence type="ECO:0008006" key="4">
    <source>
        <dbReference type="Google" id="ProtNLM"/>
    </source>
</evidence>
<dbReference type="AlphaFoldDB" id="A0A512DFS1"/>
<dbReference type="RefSeq" id="WP_146906289.1">
    <property type="nucleotide sequence ID" value="NZ_BAAARM010000005.1"/>
</dbReference>
<accession>A0A512DFS1</accession>
<proteinExistence type="predicted"/>
<feature type="transmembrane region" description="Helical" evidence="1">
    <location>
        <begin position="114"/>
        <end position="135"/>
    </location>
</feature>
<feature type="transmembrane region" description="Helical" evidence="1">
    <location>
        <begin position="82"/>
        <end position="102"/>
    </location>
</feature>
<name>A0A512DFS1_9CELL</name>
<evidence type="ECO:0000256" key="1">
    <source>
        <dbReference type="SAM" id="Phobius"/>
    </source>
</evidence>
<keyword evidence="3" id="KW-1185">Reference proteome</keyword>
<gene>
    <name evidence="2" type="ORF">CAE01nite_30420</name>
</gene>
<keyword evidence="1" id="KW-1133">Transmembrane helix</keyword>
<evidence type="ECO:0000313" key="2">
    <source>
        <dbReference type="EMBL" id="GEO35317.1"/>
    </source>
</evidence>
<sequence length="144" mass="14669">METDTVASGRRQGHPPRRLIGAVVVLVALDLAGGLTAIADGINRGMGAWGPRARLAAPLPMILLQVVTAAVAVRAPRRPARAAAAVLALACLVSAVSGFFDGGLGAPGLSRRHVALQVVLVGWTGLTGVLTAAHVRRLGRAGEH</sequence>
<feature type="transmembrane region" description="Helical" evidence="1">
    <location>
        <begin position="19"/>
        <end position="39"/>
    </location>
</feature>
<organism evidence="2 3">
    <name type="scientific">Cellulomonas aerilata</name>
    <dbReference type="NCBI Taxonomy" id="515326"/>
    <lineage>
        <taxon>Bacteria</taxon>
        <taxon>Bacillati</taxon>
        <taxon>Actinomycetota</taxon>
        <taxon>Actinomycetes</taxon>
        <taxon>Micrococcales</taxon>
        <taxon>Cellulomonadaceae</taxon>
        <taxon>Cellulomonas</taxon>
    </lineage>
</organism>
<keyword evidence="1" id="KW-0472">Membrane</keyword>
<dbReference type="EMBL" id="BJYY01000019">
    <property type="protein sequence ID" value="GEO35317.1"/>
    <property type="molecule type" value="Genomic_DNA"/>
</dbReference>
<evidence type="ECO:0000313" key="3">
    <source>
        <dbReference type="Proteomes" id="UP000321181"/>
    </source>
</evidence>
<feature type="transmembrane region" description="Helical" evidence="1">
    <location>
        <begin position="55"/>
        <end position="75"/>
    </location>
</feature>
<protein>
    <recommendedName>
        <fullName evidence="4">DUF2637 domain-containing protein</fullName>
    </recommendedName>
</protein>
<keyword evidence="1" id="KW-0812">Transmembrane</keyword>